<evidence type="ECO:0000313" key="2">
    <source>
        <dbReference type="EMBL" id="GET45714.1"/>
    </source>
</evidence>
<protein>
    <recommendedName>
        <fullName evidence="4">DUF3575 domain-containing protein</fullName>
    </recommendedName>
</protein>
<dbReference type="AlphaFoldDB" id="A0A5M4B7Z0"/>
<comment type="caution">
    <text evidence="2">The sequence shown here is derived from an EMBL/GenBank/DDBJ whole genome shotgun (WGS) entry which is preliminary data.</text>
</comment>
<feature type="chain" id="PRO_5024408996" description="DUF3575 domain-containing protein" evidence="1">
    <location>
        <begin position="31"/>
        <end position="192"/>
    </location>
</feature>
<evidence type="ECO:0008006" key="4">
    <source>
        <dbReference type="Google" id="ProtNLM"/>
    </source>
</evidence>
<proteinExistence type="predicted"/>
<dbReference type="EMBL" id="BLBC01000006">
    <property type="protein sequence ID" value="GET45714.1"/>
    <property type="molecule type" value="Genomic_DNA"/>
</dbReference>
<dbReference type="OrthoDB" id="883248at2"/>
<reference evidence="3" key="1">
    <citation type="journal article" date="2020" name="Int. J. Syst. Evol. Microbiol.">
        <title>Capnocytophaga felis sp. nov. isolated from the feline oral cavity.</title>
        <authorList>
            <person name="Suzuki M."/>
            <person name="Umeda K."/>
            <person name="Kimura M."/>
            <person name="Imaoka K."/>
            <person name="Morikawa S."/>
            <person name="Maeda K."/>
        </authorList>
    </citation>
    <scope>NUCLEOTIDE SEQUENCE [LARGE SCALE GENOMIC DNA]</scope>
    <source>
        <strain evidence="3">KC07070</strain>
    </source>
</reference>
<evidence type="ECO:0000256" key="1">
    <source>
        <dbReference type="SAM" id="SignalP"/>
    </source>
</evidence>
<sequence length="192" mass="22508">MKKLFLTRNKKKYLILTIFLALPFMGRSQADLHKQFSLEASWLRLGIAYEQPLFKNTEAELSAGVGDFFNQEKGYSINSLNEKFSPYTKASFRYYYNRNKRERKGKDNSFNRGNFIAFQNKILYGAISDNDVRMINEIHWGVRTVIVKKLLLTLHVGIGHYYRKSYVKEWNSNSKYLAFAPTLGAEIKYILF</sequence>
<feature type="signal peptide" evidence="1">
    <location>
        <begin position="1"/>
        <end position="30"/>
    </location>
</feature>
<evidence type="ECO:0000313" key="3">
    <source>
        <dbReference type="Proteomes" id="UP000398217"/>
    </source>
</evidence>
<dbReference type="Proteomes" id="UP000398217">
    <property type="component" value="Unassembled WGS sequence"/>
</dbReference>
<organism evidence="2 3">
    <name type="scientific">Capnocytophaga felis</name>
    <dbReference type="NCBI Taxonomy" id="2267611"/>
    <lineage>
        <taxon>Bacteria</taxon>
        <taxon>Pseudomonadati</taxon>
        <taxon>Bacteroidota</taxon>
        <taxon>Flavobacteriia</taxon>
        <taxon>Flavobacteriales</taxon>
        <taxon>Flavobacteriaceae</taxon>
        <taxon>Capnocytophaga</taxon>
    </lineage>
</organism>
<accession>A0A5M4B7Z0</accession>
<keyword evidence="1" id="KW-0732">Signal</keyword>
<name>A0A5M4B7Z0_9FLAO</name>
<dbReference type="RefSeq" id="WP_155284387.1">
    <property type="nucleotide sequence ID" value="NZ_BLBC01000006.1"/>
</dbReference>
<keyword evidence="3" id="KW-1185">Reference proteome</keyword>
<gene>
    <name evidence="2" type="ORF">RCZ01_10160</name>
</gene>